<feature type="non-terminal residue" evidence="1">
    <location>
        <position position="819"/>
    </location>
</feature>
<accession>A0A5C6M308</accession>
<sequence>GVKVTDGKLGVVVKTDTKKFAAVASGNAALEGVNGLTVTGTGSVRINRLGEAITETISTPAGNVTVDFSATTDVTQIRSTLNLQFQNYVYASGDFLVEKTTVADLTTFTLAASNLNAFLGVNYNATGEFGVKVTGAGVAMLVEKQGTNPTKYAISTSGGTVGIVGLAGVDLSGPLELDINKLGRIIDVDIPSPTGVTVPLEFTKPDAVQTFGGDLAISIAGFAALKGTYAFEIENASGNTEIRVAGTSINAVLGSNPDGIIGNADDVGALISNASLGAVLFRNSAGTTSYAFNAAGTASLAGVDGLTLTGDLAARVNTTGGAVNKTITLPNGETVAVQFGATEAAAVFQGTVTATVAQFATVTGSFAASKSGSKLTIAAAGVTAQVGTSDLGVKVTDGKLGVVVKTDTKKFAAVASGTAALEGVNGLTVTGTGSIRINRLGEAITETISTPAGSVTVDFSATTDVTQIRSTLNLQFQNYVYASGDFLVEKTTVADLTTFTLAASNLNAFLGVNYNATGEFGVKVTGAGVAMLVEKQGTNPTKYAISTTGGTVGIVGLAGVDLTGPLELDINKLGRIIDVDIPSPTGVTVPLEFTKPDAVQTFGGDLAISIAGFAALKGTYAFEIENASGSTEIRVAGTSINAVLGSNPDGIIGNADDVGALISNASLGAVLFRNSAGTTSYAFNAAGTASLAGVDGLTLTGRLAARVNTTGGAVNKTITLPDGETVAVQFGATETAAVFQGTVTATVAQFATVTGSFAASKSGSKLTIAAAGVTAQVGTSDLGVKVTDGKLGVVVKTDTKKFAAVASGNAALEGVNGLT</sequence>
<evidence type="ECO:0000313" key="2">
    <source>
        <dbReference type="Proteomes" id="UP000321083"/>
    </source>
</evidence>
<dbReference type="Proteomes" id="UP000321083">
    <property type="component" value="Unassembled WGS sequence"/>
</dbReference>
<feature type="non-terminal residue" evidence="1">
    <location>
        <position position="1"/>
    </location>
</feature>
<keyword evidence="2" id="KW-1185">Reference proteome</keyword>
<reference evidence="1 2" key="1">
    <citation type="submission" date="2019-08" db="EMBL/GenBank/DDBJ databases">
        <title>100 year-old enigma solved: identification of Planctomyces bekefii, the type genus and species of the phylum Planctomycetes.</title>
        <authorList>
            <person name="Svetlana D.N."/>
            <person name="Overmann J."/>
        </authorList>
    </citation>
    <scope>NUCLEOTIDE SEQUENCE [LARGE SCALE GENOMIC DNA]</scope>
    <source>
        <strain evidence="1">Phe10_nw2017</strain>
    </source>
</reference>
<organism evidence="1 2">
    <name type="scientific">Planctomyces bekefii</name>
    <dbReference type="NCBI Taxonomy" id="1653850"/>
    <lineage>
        <taxon>Bacteria</taxon>
        <taxon>Pseudomonadati</taxon>
        <taxon>Planctomycetota</taxon>
        <taxon>Planctomycetia</taxon>
        <taxon>Planctomycetales</taxon>
        <taxon>Planctomycetaceae</taxon>
        <taxon>Planctomyces</taxon>
    </lineage>
</organism>
<evidence type="ECO:0000313" key="1">
    <source>
        <dbReference type="EMBL" id="TWW09096.1"/>
    </source>
</evidence>
<name>A0A5C6M308_9PLAN</name>
<proteinExistence type="predicted"/>
<comment type="caution">
    <text evidence="1">The sequence shown here is derived from an EMBL/GenBank/DDBJ whole genome shotgun (WGS) entry which is preliminary data.</text>
</comment>
<gene>
    <name evidence="1" type="ORF">E3A20_17750</name>
</gene>
<protein>
    <submittedName>
        <fullName evidence="1">Uncharacterized protein</fullName>
    </submittedName>
</protein>
<dbReference type="EMBL" id="SRHE01000390">
    <property type="protein sequence ID" value="TWW09096.1"/>
    <property type="molecule type" value="Genomic_DNA"/>
</dbReference>
<dbReference type="AlphaFoldDB" id="A0A5C6M308"/>
<reference evidence="1 2" key="2">
    <citation type="submission" date="2019-08" db="EMBL/GenBank/DDBJ databases">
        <authorList>
            <person name="Henke P."/>
        </authorList>
    </citation>
    <scope>NUCLEOTIDE SEQUENCE [LARGE SCALE GENOMIC DNA]</scope>
    <source>
        <strain evidence="1">Phe10_nw2017</strain>
    </source>
</reference>